<keyword evidence="4 10" id="KW-0175">Coiled coil</keyword>
<evidence type="ECO:0000313" key="13">
    <source>
        <dbReference type="EMBL" id="KAG7508111.1"/>
    </source>
</evidence>
<comment type="subcellular location">
    <subcellularLocation>
        <location evidence="1">Cytoplasm</location>
        <location evidence="1">Cytoskeleton</location>
    </subcellularLocation>
</comment>
<feature type="binding site" evidence="9">
    <location>
        <begin position="93"/>
        <end position="100"/>
    </location>
    <ligand>
        <name>ATP</name>
        <dbReference type="ChEBI" id="CHEBI:30616"/>
    </ligand>
</feature>
<organism evidence="13 14">
    <name type="scientific">Solea senegalensis</name>
    <name type="common">Senegalese sole</name>
    <dbReference type="NCBI Taxonomy" id="28829"/>
    <lineage>
        <taxon>Eukaryota</taxon>
        <taxon>Metazoa</taxon>
        <taxon>Chordata</taxon>
        <taxon>Craniata</taxon>
        <taxon>Vertebrata</taxon>
        <taxon>Euteleostomi</taxon>
        <taxon>Actinopterygii</taxon>
        <taxon>Neopterygii</taxon>
        <taxon>Teleostei</taxon>
        <taxon>Neoteleostei</taxon>
        <taxon>Acanthomorphata</taxon>
        <taxon>Carangaria</taxon>
        <taxon>Pleuronectiformes</taxon>
        <taxon>Pleuronectoidei</taxon>
        <taxon>Soleidae</taxon>
        <taxon>Solea</taxon>
    </lineage>
</organism>
<evidence type="ECO:0000256" key="6">
    <source>
        <dbReference type="ARBA" id="ARBA00023212"/>
    </source>
</evidence>
<dbReference type="PROSITE" id="PS50067">
    <property type="entry name" value="KINESIN_MOTOR_2"/>
    <property type="match status" value="1"/>
</dbReference>
<dbReference type="GO" id="GO:0005874">
    <property type="term" value="C:microtubule"/>
    <property type="evidence" value="ECO:0007669"/>
    <property type="project" value="TreeGrafter"/>
</dbReference>
<dbReference type="PROSITE" id="PS00411">
    <property type="entry name" value="KINESIN_MOTOR_1"/>
    <property type="match status" value="1"/>
</dbReference>
<feature type="coiled-coil region" evidence="10">
    <location>
        <begin position="2131"/>
        <end position="2278"/>
    </location>
</feature>
<feature type="compositionally biased region" description="Basic and acidic residues" evidence="11">
    <location>
        <begin position="1099"/>
        <end position="1114"/>
    </location>
</feature>
<reference evidence="13 14" key="1">
    <citation type="journal article" date="2021" name="Sci. Rep.">
        <title>Chromosome anchoring in Senegalese sole (Solea senegalensis) reveals sex-associated markers and genome rearrangements in flatfish.</title>
        <authorList>
            <person name="Guerrero-Cozar I."/>
            <person name="Gomez-Garrido J."/>
            <person name="Berbel C."/>
            <person name="Martinez-Blanch J.F."/>
            <person name="Alioto T."/>
            <person name="Claros M.G."/>
            <person name="Gagnaire P.A."/>
            <person name="Manchado M."/>
        </authorList>
    </citation>
    <scope>NUCLEOTIDE SEQUENCE [LARGE SCALE GENOMIC DNA]</scope>
    <source>
        <strain evidence="13">Sse05_10M</strain>
    </source>
</reference>
<dbReference type="GO" id="GO:0000278">
    <property type="term" value="P:mitotic cell cycle"/>
    <property type="evidence" value="ECO:0007669"/>
    <property type="project" value="TreeGrafter"/>
</dbReference>
<dbReference type="FunFam" id="3.40.850.10:FF:000026">
    <property type="entry name" value="Centromere-associated protein E"/>
    <property type="match status" value="1"/>
</dbReference>
<feature type="coiled-coil region" evidence="10">
    <location>
        <begin position="856"/>
        <end position="960"/>
    </location>
</feature>
<feature type="compositionally biased region" description="Basic and acidic residues" evidence="11">
    <location>
        <begin position="1370"/>
        <end position="1385"/>
    </location>
</feature>
<dbReference type="GO" id="GO:0043515">
    <property type="term" value="F:kinetochore binding"/>
    <property type="evidence" value="ECO:0007669"/>
    <property type="project" value="UniProtKB-ARBA"/>
</dbReference>
<feature type="region of interest" description="Disordered" evidence="11">
    <location>
        <begin position="1093"/>
        <end position="1114"/>
    </location>
</feature>
<dbReference type="GO" id="GO:0140694">
    <property type="term" value="P:membraneless organelle assembly"/>
    <property type="evidence" value="ECO:0007669"/>
    <property type="project" value="UniProtKB-ARBA"/>
</dbReference>
<comment type="similarity">
    <text evidence="9">Belongs to the TRAFAC class myosin-kinesin ATPase superfamily. Kinesin family.</text>
</comment>
<evidence type="ECO:0000256" key="11">
    <source>
        <dbReference type="SAM" id="MobiDB-lite"/>
    </source>
</evidence>
<accession>A0AAV6RWF9</accession>
<dbReference type="InterPro" id="IPR027640">
    <property type="entry name" value="Kinesin-like_fam"/>
</dbReference>
<keyword evidence="5 9" id="KW-0505">Motor protein</keyword>
<evidence type="ECO:0000256" key="4">
    <source>
        <dbReference type="ARBA" id="ARBA00023054"/>
    </source>
</evidence>
<evidence type="ECO:0000256" key="3">
    <source>
        <dbReference type="ARBA" id="ARBA00022840"/>
    </source>
</evidence>
<dbReference type="GO" id="GO:0007051">
    <property type="term" value="P:spindle organization"/>
    <property type="evidence" value="ECO:0007669"/>
    <property type="project" value="UniProtKB-ARBA"/>
</dbReference>
<feature type="domain" description="Kinesin motor" evidence="12">
    <location>
        <begin position="6"/>
        <end position="339"/>
    </location>
</feature>
<keyword evidence="6" id="KW-0963">Cytoplasm</keyword>
<feature type="coiled-coil region" evidence="10">
    <location>
        <begin position="728"/>
        <end position="819"/>
    </location>
</feature>
<gene>
    <name evidence="13" type="ORF">JOB18_003318</name>
</gene>
<evidence type="ECO:0000256" key="5">
    <source>
        <dbReference type="ARBA" id="ARBA00023175"/>
    </source>
</evidence>
<keyword evidence="14" id="KW-1185">Reference proteome</keyword>
<dbReference type="PANTHER" id="PTHR47968">
    <property type="entry name" value="CENTROMERE PROTEIN E"/>
    <property type="match status" value="1"/>
</dbReference>
<feature type="coiled-coil region" evidence="10">
    <location>
        <begin position="2333"/>
        <end position="2367"/>
    </location>
</feature>
<dbReference type="GO" id="GO:0008608">
    <property type="term" value="P:attachment of spindle microtubules to kinetochore"/>
    <property type="evidence" value="ECO:0007669"/>
    <property type="project" value="UniProtKB-ARBA"/>
</dbReference>
<feature type="coiled-coil region" evidence="10">
    <location>
        <begin position="355"/>
        <end position="410"/>
    </location>
</feature>
<feature type="coiled-coil region" evidence="10">
    <location>
        <begin position="623"/>
        <end position="685"/>
    </location>
</feature>
<feature type="region of interest" description="Disordered" evidence="11">
    <location>
        <begin position="2481"/>
        <end position="2500"/>
    </location>
</feature>
<keyword evidence="3 9" id="KW-0067">ATP-binding</keyword>
<dbReference type="EMBL" id="JAGKHQ010000009">
    <property type="protein sequence ID" value="KAG7508111.1"/>
    <property type="molecule type" value="Genomic_DNA"/>
</dbReference>
<feature type="coiled-coil region" evidence="10">
    <location>
        <begin position="515"/>
        <end position="599"/>
    </location>
</feature>
<evidence type="ECO:0000256" key="1">
    <source>
        <dbReference type="ARBA" id="ARBA00004245"/>
    </source>
</evidence>
<keyword evidence="6" id="KW-0206">Cytoskeleton</keyword>
<dbReference type="InterPro" id="IPR001752">
    <property type="entry name" value="Kinesin_motor_dom"/>
</dbReference>
<keyword evidence="2 9" id="KW-0547">Nucleotide-binding</keyword>
<evidence type="ECO:0000256" key="9">
    <source>
        <dbReference type="PROSITE-ProRule" id="PRU00283"/>
    </source>
</evidence>
<sequence>MGEESAVKVCVRVRPLIAREESVPSEDAEPVQLFWKTDKKSVHQIDDGNTTKSFSFDRVFAAEETTNHLYQDIAKPLVVSTVEGYNGTIFAYGQTSSGKTFTMMGSDHIPGVIPLAVEDVFQTIKNCPKKEFLLRVSYMEIYNETVTDLLVDSWKRKPLEVREAIHKNIYVADLTEELVTSPAQALAWIRKGEKNRHYGKTKMNQRSSRSHAIFRMILESRERSEPGSGENADGAIIVSHLNLVDLAGSERASQTGAEGTRFKEGCNINRSLFTLGQVIKKLTDESQKGFTNYRDSKLTRILQNSLGGNAKTVIICTITPAALDETLSTLQFASTAKKMKNDPHVTEVSDDGALLKRYRNEIVDLKRRLQEVSSVTQTTVTEKEVLAHLLQEKDQLQREQEDRIRNLTRLMVTSSDLVPVKKMPKRRVTWGGKMVRLARPSLCGSGSSDLSFADPFTLKRKAGHSCLMEMTEDDEDFDVHWDVPDEPSDEMETTQGSVAVRSFEYSPKDASPDWMSDISQKVSNLELQLEMESQQKEEAMTKVTVLESRVSELQLQLQTEAQLKHEALGNMETAEKRAAEQELLQLTEAQQKLEAVEKVTMLDLRVVDLERQLESQSHALTENEQMRREFAETIQLLETLASEKDLAITERDYLRQELGLFIERIELLEKEKAALTQELEEKRETDEFKSLEDEFRKEHENELKNEMLSLKKAFESSEVKCLEFQNKVETLSEELKKKSEFAEELQSMSGKDLVQEVAKLRRSLDDAEGVSRDTKKEWAFLRSHNIALEEMNATFTANHKRMEAEVNSLHSQLEKEKSHSKNMQSDLQKELNIAFNENTKLTALLDGKVPKELIDSVELERTVTSLSKELTAARQEEEALRAQLQELASLQTLPHEMDNMVKQLEESEQQRALVVNRLKEMQQLMQEEKLADSEVSRNTEEDISRELQEQELQCVQAKKATEPMAAAQSSADETEKLLSTVAALSAERDQLKIDLQENIEMMIENQEELRTALEKIRELKEWIKQLETAQTSKQDASLTHVCPQLEALQKQVDDLQATLQLVNEQKHELERDLQHNMKMAAEVQSTLQPLQEQLQEQNQRNEDLERQSAERQAHLEQKITETESLLCCLQEELQEQKQKNSDLVKQRESDSQQQTKTLTEELENTRAERDTLLFEKENGCQLSSEKENLLCRVMSLSEERDQLQETLHTLRQEKQQLRAELEDKIEMMQCDFQLQLCSQPQSLKEEQEDQQHLQIQELEKQLEKTQEEVLQLRSDLQENVEQMIENQDELRASQEKVRVLQDQMNILRSHVSELESRTSSSGDAERLLQIQELQNQIKTLTEELENMKMERDHLLSERTTCCQSTPSESEETREKQQLGAELEDKTETLQSEVKTLTEKLQCSETERDDLRSEVEASCRSTSSDKEKLLCLSEERDHLQETLNTLRQEKQQLRAELEDKMETLQNEMAQLNTSLMTVTEQKNQLEDALQQIMDTASTTQEHLQSVQEELFEQKQKNADLQRVSEEKESALVQQIKTLAEKMEKIEAEQNEVSEEKEKLLYLSEERDQLQETLNTLRQEKQQLSAELEDKMETLQNEVKTLTEKLQCSETERDDLRSEVEASCRSASSDKEKLLCLSEERDHLQETLNTLRQEKQQLRAELEDKMETLQNEMAQLNTSLMTVTEQKNQLEDALQQIMDTASTTQEHLQSVQEELFEQKQKNADLQRVSEEKESALVQQIKTLAEKMEKIEAEQNEVSEEKEKLLYLSEERDQLQETLNTLRQEKQQLSAELEDKMETLQNEVKTLTEKLQCSETERDDLRSEVEASCRSASSDKEKLLCLSEERDHLQETLNTLRQEKQQLRAELEDKLETISAIEENLSKQDQSEREQKANLQQEVQQLGVKETLSSRLHDSTEQLQESFRGFKSFIDTCHCYSTTPRDRALSAQGSLKHLSSLPKATMDAYTTVCRLGLQTVHTLGNIIVCLQWHAQDYRDLFEELVQKDLAVFEEKRVQDVLLCRAQAPSLSLGDEDFHSLWGHRLTELLGKRLLYKQKMDNILERLWANIPPYPTELSAEVRARERFTEQLKATYSTQSLSFSELDTILNCELERRAALTHNKEMTLQSIKDEQRRVMEELSLLVAHANSQLKEERSKSSTLLQGLDGVPLKAELSLLKDNQQLVLQLQQMEKEVKTLKEQNVQLQEAQVEANSRVSKQKEATQLLQTELLDSRAHNHEKETTIQTLRNKLQQQEKKTPPSAAELEKLQTKMFQMEVELSSASDKHQQEIHRMNTVLKGKEDSLRKLKEILRSQQQGEGSFLKGEDLHTKLTNPRGLVIRSSFLQDKAKLEEEVKQLKLKITELESLVSTLHTEIGKWKSRAIKLKVKSKAEVDRPSSPCTPTKRCLPVTSESSTFLGSPKKFVVTPKKILESSRRAMESPNVTLPDSPKSRFFDVCGSLELLSTSCPKPFFDNSSLGTIPDADVGAAKKEEWWPQSPKQEDMCQTQ</sequence>
<feature type="compositionally biased region" description="Basic and acidic residues" evidence="11">
    <location>
        <begin position="1140"/>
        <end position="1150"/>
    </location>
</feature>
<dbReference type="CDD" id="cd01374">
    <property type="entry name" value="KISc_CENP_E"/>
    <property type="match status" value="1"/>
</dbReference>
<feature type="region of interest" description="Disordered" evidence="11">
    <location>
        <begin position="1356"/>
        <end position="1385"/>
    </location>
</feature>
<evidence type="ECO:0000259" key="12">
    <source>
        <dbReference type="PROSITE" id="PS50067"/>
    </source>
</evidence>
<dbReference type="InterPro" id="IPR019821">
    <property type="entry name" value="Kinesin_motor_CS"/>
</dbReference>
<evidence type="ECO:0000256" key="2">
    <source>
        <dbReference type="ARBA" id="ARBA00022741"/>
    </source>
</evidence>
<dbReference type="Proteomes" id="UP000693946">
    <property type="component" value="Linkage Group LG17"/>
</dbReference>
<dbReference type="GO" id="GO:0007018">
    <property type="term" value="P:microtubule-based movement"/>
    <property type="evidence" value="ECO:0007669"/>
    <property type="project" value="InterPro"/>
</dbReference>
<dbReference type="PANTHER" id="PTHR47968:SF75">
    <property type="entry name" value="CENTROMERE-ASSOCIATED PROTEIN E"/>
    <property type="match status" value="1"/>
</dbReference>
<dbReference type="GO" id="GO:0000779">
    <property type="term" value="C:condensed chromosome, centromeric region"/>
    <property type="evidence" value="ECO:0007669"/>
    <property type="project" value="UniProtKB-ARBA"/>
</dbReference>
<dbReference type="GO" id="GO:0005524">
    <property type="term" value="F:ATP binding"/>
    <property type="evidence" value="ECO:0007669"/>
    <property type="project" value="UniProtKB-UniRule"/>
</dbReference>
<dbReference type="GO" id="GO:0030071">
    <property type="term" value="P:regulation of mitotic metaphase/anaphase transition"/>
    <property type="evidence" value="ECO:0007669"/>
    <property type="project" value="UniProtKB-ARBA"/>
</dbReference>
<name>A0AAV6RWF9_SOLSE</name>
<proteinExistence type="inferred from homology"/>
<feature type="region of interest" description="Disordered" evidence="11">
    <location>
        <begin position="1140"/>
        <end position="1163"/>
    </location>
</feature>
<dbReference type="GO" id="GO:0000280">
    <property type="term" value="P:nuclear division"/>
    <property type="evidence" value="ECO:0007669"/>
    <property type="project" value="UniProtKB-ARBA"/>
</dbReference>
<dbReference type="SMART" id="SM00129">
    <property type="entry name" value="KISc"/>
    <property type="match status" value="1"/>
</dbReference>
<evidence type="ECO:0000256" key="8">
    <source>
        <dbReference type="ARBA" id="ARBA00081766"/>
    </source>
</evidence>
<evidence type="ECO:0000313" key="14">
    <source>
        <dbReference type="Proteomes" id="UP000693946"/>
    </source>
</evidence>
<dbReference type="GO" id="GO:0008017">
    <property type="term" value="F:microtubule binding"/>
    <property type="evidence" value="ECO:0007669"/>
    <property type="project" value="InterPro"/>
</dbReference>
<comment type="caution">
    <text evidence="13">The sequence shown here is derived from an EMBL/GenBank/DDBJ whole genome shotgun (WGS) entry which is preliminary data.</text>
</comment>
<protein>
    <recommendedName>
        <fullName evidence="7">Centromere-associated protein E</fullName>
    </recommendedName>
    <alternativeName>
        <fullName evidence="8">Centromere protein E</fullName>
    </alternativeName>
</protein>
<dbReference type="Pfam" id="PF00225">
    <property type="entry name" value="Kinesin"/>
    <property type="match status" value="1"/>
</dbReference>
<feature type="compositionally biased region" description="Polar residues" evidence="11">
    <location>
        <begin position="1357"/>
        <end position="1367"/>
    </location>
</feature>
<evidence type="ECO:0000256" key="7">
    <source>
        <dbReference type="ARBA" id="ARBA00070169"/>
    </source>
</evidence>
<evidence type="ECO:0000256" key="10">
    <source>
        <dbReference type="SAM" id="Coils"/>
    </source>
</evidence>
<dbReference type="GO" id="GO:0003777">
    <property type="term" value="F:microtubule motor activity"/>
    <property type="evidence" value="ECO:0007669"/>
    <property type="project" value="InterPro"/>
</dbReference>